<feature type="transmembrane region" description="Helical" evidence="12">
    <location>
        <begin position="203"/>
        <end position="220"/>
    </location>
</feature>
<evidence type="ECO:0000256" key="8">
    <source>
        <dbReference type="ARBA" id="ARBA00022982"/>
    </source>
</evidence>
<dbReference type="PROSITE" id="PS00883">
    <property type="entry name" value="NI_HGENASE_CYTB_2"/>
    <property type="match status" value="1"/>
</dbReference>
<evidence type="ECO:0000259" key="13">
    <source>
        <dbReference type="PROSITE" id="PS50943"/>
    </source>
</evidence>
<proteinExistence type="inferred from homology"/>
<dbReference type="GO" id="GO:0003677">
    <property type="term" value="F:DNA binding"/>
    <property type="evidence" value="ECO:0007669"/>
    <property type="project" value="InterPro"/>
</dbReference>
<dbReference type="OrthoDB" id="197262at2"/>
<evidence type="ECO:0000256" key="3">
    <source>
        <dbReference type="ARBA" id="ARBA00022448"/>
    </source>
</evidence>
<protein>
    <submittedName>
        <fullName evidence="14">Membrane-bound hydrogenase-linked b-type cytochrome</fullName>
    </submittedName>
</protein>
<dbReference type="PANTHER" id="PTHR30485">
    <property type="entry name" value="NI/FE-HYDROGENASE 1 B-TYPE CYTOCHROME SUBUNIT"/>
    <property type="match status" value="1"/>
</dbReference>
<dbReference type="InterPro" id="IPR011577">
    <property type="entry name" value="Cyt_b561_bac/Ni-Hgenase"/>
</dbReference>
<dbReference type="InterPro" id="IPR010982">
    <property type="entry name" value="Lambda_DNA-bd_dom_sf"/>
</dbReference>
<dbReference type="PRINTS" id="PR00161">
    <property type="entry name" value="NIHGNASECYTB"/>
</dbReference>
<dbReference type="PANTHER" id="PTHR30485:SF0">
    <property type="entry name" value="NI_FE-HYDROGENASE 1 B-TYPE CYTOCHROME SUBUNIT-RELATED"/>
    <property type="match status" value="1"/>
</dbReference>
<dbReference type="InterPro" id="IPR013430">
    <property type="entry name" value="Toxin_antidote_HigA"/>
</dbReference>
<evidence type="ECO:0000256" key="7">
    <source>
        <dbReference type="ARBA" id="ARBA00022723"/>
    </source>
</evidence>
<dbReference type="GO" id="GO:0020037">
    <property type="term" value="F:heme binding"/>
    <property type="evidence" value="ECO:0007669"/>
    <property type="project" value="TreeGrafter"/>
</dbReference>
<dbReference type="SUPFAM" id="SSF47413">
    <property type="entry name" value="lambda repressor-like DNA-binding domains"/>
    <property type="match status" value="1"/>
</dbReference>
<dbReference type="Proteomes" id="UP001152876">
    <property type="component" value="Unassembled WGS sequence"/>
</dbReference>
<keyword evidence="6 12" id="KW-0812">Transmembrane</keyword>
<keyword evidence="7" id="KW-0479">Metal-binding</keyword>
<evidence type="ECO:0000256" key="6">
    <source>
        <dbReference type="ARBA" id="ARBA00022692"/>
    </source>
</evidence>
<dbReference type="GO" id="GO:0009055">
    <property type="term" value="F:electron transfer activity"/>
    <property type="evidence" value="ECO:0007669"/>
    <property type="project" value="InterPro"/>
</dbReference>
<evidence type="ECO:0000256" key="12">
    <source>
        <dbReference type="SAM" id="Phobius"/>
    </source>
</evidence>
<keyword evidence="3" id="KW-0813">Transport</keyword>
<dbReference type="InterPro" id="IPR051542">
    <property type="entry name" value="Hydrogenase_cytochrome"/>
</dbReference>
<evidence type="ECO:0000256" key="4">
    <source>
        <dbReference type="ARBA" id="ARBA00022475"/>
    </source>
</evidence>
<sequence length="353" mass="39587">MSTTSPERLADVTGIDESAVSHGQTTKSVYVYEAPVRLWHWINAASITVLALTGYFIGQPLPTMPGEASANYLMGYIRFAHFTAGYLLAVGLLGRAYWALVGNHHAREIFWVPIFQRAYWNEVLTMFKWYAFLIPRPGRYVGHNPLARLAMFAGFLMLSIFMVVTGFALYGEGSQMGSWQERMFGWVIPLFGQSQDVHTWHRMGMWALIIFIVLHVYAAIREDIMGRQSIVSTMISGRLLKTEAMKPVAVSWSIPPRGVPVRTPMHPGRLLARTCLAPLGLSQSEAARVLGLSRRRLHELVHGQRAMSPDTAIRCARQFGIDAGFWLAHQAAWDSFHAWKRLCSGSVTPSVSH</sequence>
<dbReference type="SUPFAM" id="SSF81342">
    <property type="entry name" value="Transmembrane di-heme cytochromes"/>
    <property type="match status" value="1"/>
</dbReference>
<dbReference type="EMBL" id="AOGK01000002">
    <property type="protein sequence ID" value="MDG5974353.1"/>
    <property type="molecule type" value="Genomic_DNA"/>
</dbReference>
<evidence type="ECO:0000256" key="5">
    <source>
        <dbReference type="ARBA" id="ARBA00022617"/>
    </source>
</evidence>
<comment type="similarity">
    <text evidence="2">Belongs to the HupC/HyaC/HydC family.</text>
</comment>
<comment type="subcellular location">
    <subcellularLocation>
        <location evidence="1">Cell membrane</location>
        <topology evidence="1">Multi-pass membrane protein</topology>
    </subcellularLocation>
</comment>
<feature type="transmembrane region" description="Helical" evidence="12">
    <location>
        <begin position="79"/>
        <end position="98"/>
    </location>
</feature>
<dbReference type="GO" id="GO:0022904">
    <property type="term" value="P:respiratory electron transport chain"/>
    <property type="evidence" value="ECO:0007669"/>
    <property type="project" value="InterPro"/>
</dbReference>
<dbReference type="GO" id="GO:0005886">
    <property type="term" value="C:plasma membrane"/>
    <property type="evidence" value="ECO:0007669"/>
    <property type="project" value="UniProtKB-SubCell"/>
</dbReference>
<feature type="transmembrane region" description="Helical" evidence="12">
    <location>
        <begin position="146"/>
        <end position="170"/>
    </location>
</feature>
<keyword evidence="15" id="KW-1185">Reference proteome</keyword>
<dbReference type="Pfam" id="PF01381">
    <property type="entry name" value="HTH_3"/>
    <property type="match status" value="1"/>
</dbReference>
<dbReference type="SMART" id="SM00530">
    <property type="entry name" value="HTH_XRE"/>
    <property type="match status" value="1"/>
</dbReference>
<keyword evidence="10" id="KW-0408">Iron</keyword>
<evidence type="ECO:0000256" key="2">
    <source>
        <dbReference type="ARBA" id="ARBA00008622"/>
    </source>
</evidence>
<dbReference type="InterPro" id="IPR000516">
    <property type="entry name" value="Ni-dep_Hydgase_cyt-B"/>
</dbReference>
<keyword evidence="11 12" id="KW-0472">Membrane</keyword>
<dbReference type="AlphaFoldDB" id="A0A9X4P1K5"/>
<organism evidence="14 15">
    <name type="scientific">Hydrogenophaga taeniospiralis CCUG 15921</name>
    <dbReference type="NCBI Taxonomy" id="1281780"/>
    <lineage>
        <taxon>Bacteria</taxon>
        <taxon>Pseudomonadati</taxon>
        <taxon>Pseudomonadota</taxon>
        <taxon>Betaproteobacteria</taxon>
        <taxon>Burkholderiales</taxon>
        <taxon>Comamonadaceae</taxon>
        <taxon>Hydrogenophaga</taxon>
    </lineage>
</organism>
<gene>
    <name evidence="14" type="ORF">H010_03762</name>
</gene>
<keyword evidence="4" id="KW-1003">Cell membrane</keyword>
<dbReference type="InterPro" id="IPR016174">
    <property type="entry name" value="Di-haem_cyt_TM"/>
</dbReference>
<dbReference type="NCBIfam" id="TIGR02125">
    <property type="entry name" value="CytB-hydogenase"/>
    <property type="match status" value="1"/>
</dbReference>
<evidence type="ECO:0000256" key="1">
    <source>
        <dbReference type="ARBA" id="ARBA00004651"/>
    </source>
</evidence>
<keyword evidence="9 12" id="KW-1133">Transmembrane helix</keyword>
<evidence type="ECO:0000256" key="10">
    <source>
        <dbReference type="ARBA" id="ARBA00023004"/>
    </source>
</evidence>
<evidence type="ECO:0000256" key="9">
    <source>
        <dbReference type="ARBA" id="ARBA00022989"/>
    </source>
</evidence>
<dbReference type="Gene3D" id="1.20.950.20">
    <property type="entry name" value="Transmembrane di-heme cytochromes, Chain C"/>
    <property type="match status" value="1"/>
</dbReference>
<evidence type="ECO:0000313" key="15">
    <source>
        <dbReference type="Proteomes" id="UP001152876"/>
    </source>
</evidence>
<reference evidence="14" key="1">
    <citation type="submission" date="2013-01" db="EMBL/GenBank/DDBJ databases">
        <title>Genome draft of Hydrogenophaga taeniospiralis 2K1.</title>
        <authorList>
            <person name="Gomila M."/>
            <person name="Lalucat J."/>
        </authorList>
    </citation>
    <scope>NUCLEOTIDE SEQUENCE</scope>
    <source>
        <strain evidence="14">CCUG 15921</strain>
    </source>
</reference>
<dbReference type="Gene3D" id="1.10.260.40">
    <property type="entry name" value="lambda repressor-like DNA-binding domains"/>
    <property type="match status" value="1"/>
</dbReference>
<dbReference type="CDD" id="cd00093">
    <property type="entry name" value="HTH_XRE"/>
    <property type="match status" value="1"/>
</dbReference>
<evidence type="ECO:0000256" key="11">
    <source>
        <dbReference type="ARBA" id="ARBA00023136"/>
    </source>
</evidence>
<dbReference type="InterPro" id="IPR001387">
    <property type="entry name" value="Cro/C1-type_HTH"/>
</dbReference>
<dbReference type="FunFam" id="1.20.950.20:FF:000003">
    <property type="entry name" value="Ni/Fe-hydrogenase 1 b-type cytochrome subunit"/>
    <property type="match status" value="1"/>
</dbReference>
<keyword evidence="8" id="KW-0249">Electron transport</keyword>
<feature type="transmembrane region" description="Helical" evidence="12">
    <location>
        <begin position="38"/>
        <end position="58"/>
    </location>
</feature>
<name>A0A9X4P1K5_9BURK</name>
<keyword evidence="5" id="KW-0349">Heme</keyword>
<evidence type="ECO:0000313" key="14">
    <source>
        <dbReference type="EMBL" id="MDG5974353.1"/>
    </source>
</evidence>
<dbReference type="NCBIfam" id="TIGR02607">
    <property type="entry name" value="antidote_HigA"/>
    <property type="match status" value="1"/>
</dbReference>
<accession>A0A9X4P1K5</accession>
<dbReference type="GO" id="GO:0005506">
    <property type="term" value="F:iron ion binding"/>
    <property type="evidence" value="ECO:0007669"/>
    <property type="project" value="InterPro"/>
</dbReference>
<dbReference type="PROSITE" id="PS50943">
    <property type="entry name" value="HTH_CROC1"/>
    <property type="match status" value="1"/>
</dbReference>
<dbReference type="Pfam" id="PF01292">
    <property type="entry name" value="Ni_hydr_CYTB"/>
    <property type="match status" value="1"/>
</dbReference>
<feature type="domain" description="HTH cro/C1-type" evidence="13">
    <location>
        <begin position="279"/>
        <end position="326"/>
    </location>
</feature>
<comment type="caution">
    <text evidence="14">The sequence shown here is derived from an EMBL/GenBank/DDBJ whole genome shotgun (WGS) entry which is preliminary data.</text>
</comment>